<dbReference type="GO" id="GO:0004427">
    <property type="term" value="F:inorganic diphosphate phosphatase activity"/>
    <property type="evidence" value="ECO:0007669"/>
    <property type="project" value="UniProtKB-EC"/>
</dbReference>
<dbReference type="GO" id="GO:0000287">
    <property type="term" value="F:magnesium ion binding"/>
    <property type="evidence" value="ECO:0007669"/>
    <property type="project" value="InterPro"/>
</dbReference>
<evidence type="ECO:0000256" key="6">
    <source>
        <dbReference type="ARBA" id="ARBA00022842"/>
    </source>
</evidence>
<name>I3EFJ5_NEMP3</name>
<dbReference type="InterPro" id="IPR036649">
    <property type="entry name" value="Pyrophosphatase_sf"/>
</dbReference>
<dbReference type="Proteomes" id="UP000002872">
    <property type="component" value="Unassembled WGS sequence"/>
</dbReference>
<dbReference type="SUPFAM" id="SSF50324">
    <property type="entry name" value="Inorganic pyrophosphatase"/>
    <property type="match status" value="1"/>
</dbReference>
<keyword evidence="4" id="KW-0479">Metal-binding</keyword>
<dbReference type="GO" id="GO:0006796">
    <property type="term" value="P:phosphate-containing compound metabolic process"/>
    <property type="evidence" value="ECO:0007669"/>
    <property type="project" value="InterPro"/>
</dbReference>
<organism evidence="8 9">
    <name type="scientific">Nematocida parisii (strain ERTm3)</name>
    <name type="common">Nematode killer fungus</name>
    <dbReference type="NCBI Taxonomy" id="935791"/>
    <lineage>
        <taxon>Eukaryota</taxon>
        <taxon>Fungi</taxon>
        <taxon>Fungi incertae sedis</taxon>
        <taxon>Microsporidia</taxon>
        <taxon>Nematocida</taxon>
    </lineage>
</organism>
<protein>
    <recommendedName>
        <fullName evidence="3">inorganic diphosphatase</fullName>
        <ecNumber evidence="3">3.6.1.1</ecNumber>
    </recommendedName>
</protein>
<dbReference type="GO" id="GO:0005737">
    <property type="term" value="C:cytoplasm"/>
    <property type="evidence" value="ECO:0007669"/>
    <property type="project" value="InterPro"/>
</dbReference>
<dbReference type="Gene3D" id="3.90.80.10">
    <property type="entry name" value="Inorganic pyrophosphatase"/>
    <property type="match status" value="1"/>
</dbReference>
<dbReference type="InterPro" id="IPR008162">
    <property type="entry name" value="Pyrophosphatase"/>
</dbReference>
<dbReference type="Pfam" id="PF00719">
    <property type="entry name" value="Pyrophosphatase"/>
    <property type="match status" value="1"/>
</dbReference>
<dbReference type="PANTHER" id="PTHR10286">
    <property type="entry name" value="INORGANIC PYROPHOSPHATASE"/>
    <property type="match status" value="1"/>
</dbReference>
<dbReference type="CDD" id="cd00412">
    <property type="entry name" value="pyrophosphatase"/>
    <property type="match status" value="1"/>
</dbReference>
<dbReference type="VEuPathDB" id="MicrosporidiaDB:NEQG_02064"/>
<comment type="cofactor">
    <cofactor evidence="1">
        <name>Mg(2+)</name>
        <dbReference type="ChEBI" id="CHEBI:18420"/>
    </cofactor>
</comment>
<dbReference type="STRING" id="935791.I3EFJ5"/>
<accession>I3EFJ5</accession>
<comment type="similarity">
    <text evidence="2">Belongs to the PPase family.</text>
</comment>
<dbReference type="OrthoDB" id="1608002at2759"/>
<dbReference type="EC" id="3.6.1.1" evidence="3"/>
<keyword evidence="5" id="KW-0378">Hydrolase</keyword>
<gene>
    <name evidence="8" type="ORF">NEQG_02064</name>
</gene>
<dbReference type="EMBL" id="GL870880">
    <property type="protein sequence ID" value="EIJ87992.1"/>
    <property type="molecule type" value="Genomic_DNA"/>
</dbReference>
<dbReference type="FunCoup" id="I3EFJ5">
    <property type="interactions" value="140"/>
</dbReference>
<dbReference type="AlphaFoldDB" id="I3EFJ5"/>
<dbReference type="HOGENOM" id="CLU_040684_0_2_1"/>
<evidence type="ECO:0000256" key="3">
    <source>
        <dbReference type="ARBA" id="ARBA00012146"/>
    </source>
</evidence>
<evidence type="ECO:0000256" key="1">
    <source>
        <dbReference type="ARBA" id="ARBA00001946"/>
    </source>
</evidence>
<evidence type="ECO:0000256" key="4">
    <source>
        <dbReference type="ARBA" id="ARBA00022723"/>
    </source>
</evidence>
<evidence type="ECO:0000256" key="2">
    <source>
        <dbReference type="ARBA" id="ARBA00006220"/>
    </source>
</evidence>
<evidence type="ECO:0000256" key="5">
    <source>
        <dbReference type="ARBA" id="ARBA00022801"/>
    </source>
</evidence>
<proteinExistence type="inferred from homology"/>
<keyword evidence="6" id="KW-0460">Magnesium</keyword>
<keyword evidence="9" id="KW-1185">Reference proteome</keyword>
<dbReference type="InParanoid" id="I3EFJ5"/>
<sequence>MDLLRAPYGVLKFGAEYTTEHTTYITKDGKVISPFHDIPATEDGFKLVNVVNEIPRFTNAKKEINKELEYNPIKQDVKNGNVRFVKNMYPMKGYIWNYGAIPQTWESTEVADTRTGIKGDNDPIDAIEIGDSIIPSGEVYKAKVLGAIAMIDGGECDWKILVLNTEDEMFDKIHSLEDIEKYKPGLLEATREWFRNYKIADKPDNSGSKNEFANDEKYYTAKEAVEIIKETNEHWNTLIKEKSHTGISLINSTLADSLNYQPNEFTPSGQPHKDADAPAETSKFYYIK</sequence>
<feature type="region of interest" description="Disordered" evidence="7">
    <location>
        <begin position="261"/>
        <end position="281"/>
    </location>
</feature>
<dbReference type="OMA" id="CASQYNA"/>
<dbReference type="PROSITE" id="PS00387">
    <property type="entry name" value="PPASE"/>
    <property type="match status" value="1"/>
</dbReference>
<evidence type="ECO:0000313" key="8">
    <source>
        <dbReference type="EMBL" id="EIJ87992.1"/>
    </source>
</evidence>
<evidence type="ECO:0000313" key="9">
    <source>
        <dbReference type="Proteomes" id="UP000002872"/>
    </source>
</evidence>
<reference evidence="8" key="1">
    <citation type="submission" date="2011-01" db="EMBL/GenBank/DDBJ databases">
        <title>The Genome Sequence of Nematocida parisii strain ERTm3.</title>
        <authorList>
            <consortium name="The Broad Institute Genome Sequencing Platform"/>
            <consortium name="The Broad Institute Genome Sequencing Center for Infectious Disease"/>
            <person name="Cuomo C."/>
            <person name="Troemel E."/>
            <person name="Young S.K."/>
            <person name="Zeng Q."/>
            <person name="Gargeya S."/>
            <person name="Fitzgerald M."/>
            <person name="Haas B."/>
            <person name="Abouelleil A."/>
            <person name="Alvarado L."/>
            <person name="Arachchi H.M."/>
            <person name="Berlin A."/>
            <person name="Chapman S.B."/>
            <person name="Gearin G."/>
            <person name="Goldberg J."/>
            <person name="Griggs A."/>
            <person name="Gujja S."/>
            <person name="Hansen M."/>
            <person name="Heiman D."/>
            <person name="Howarth C."/>
            <person name="Larimer J."/>
            <person name="Lui A."/>
            <person name="MacDonald P.J.P."/>
            <person name="McCowen C."/>
            <person name="Montmayeur A."/>
            <person name="Murphy C."/>
            <person name="Neiman D."/>
            <person name="Pearson M."/>
            <person name="Priest M."/>
            <person name="Roberts A."/>
            <person name="Saif S."/>
            <person name="Shea T."/>
            <person name="Sisk P."/>
            <person name="Stolte C."/>
            <person name="Sykes S."/>
            <person name="Wortman J."/>
            <person name="Nusbaum C."/>
            <person name="Birren B."/>
        </authorList>
    </citation>
    <scope>NUCLEOTIDE SEQUENCE</scope>
    <source>
        <strain evidence="8">ERTm3</strain>
    </source>
</reference>
<evidence type="ECO:0000256" key="7">
    <source>
        <dbReference type="SAM" id="MobiDB-lite"/>
    </source>
</evidence>